<dbReference type="AlphaFoldDB" id="A0A4D9DTX1"/>
<dbReference type="GO" id="GO:0004497">
    <property type="term" value="F:monooxygenase activity"/>
    <property type="evidence" value="ECO:0007669"/>
    <property type="project" value="UniProtKB-KW"/>
</dbReference>
<comment type="caution">
    <text evidence="1">The sequence shown here is derived from an EMBL/GenBank/DDBJ whole genome shotgun (WGS) entry which is preliminary data.</text>
</comment>
<keyword evidence="2" id="KW-1185">Reference proteome</keyword>
<name>A0A4D9DTX1_9SAUR</name>
<dbReference type="EMBL" id="QXTE01000239">
    <property type="protein sequence ID" value="TFK01131.1"/>
    <property type="molecule type" value="Genomic_DNA"/>
</dbReference>
<evidence type="ECO:0000313" key="1">
    <source>
        <dbReference type="EMBL" id="TFK01131.1"/>
    </source>
</evidence>
<sequence length="99" mass="11461">MKNAIYHMDITTRCAILWSGYSYSTVRAATSFLCKDLISNPKLYGLENENCQVCSEGKGECFDLVLFVQRLKKIQIIFKLDGDKNNRKKTHLKSGQWFF</sequence>
<gene>
    <name evidence="1" type="ORF">DR999_PMT16675</name>
</gene>
<accession>A0A4D9DTX1</accession>
<keyword evidence="1" id="KW-0560">Oxidoreductase</keyword>
<reference evidence="1 2" key="1">
    <citation type="submission" date="2019-04" db="EMBL/GenBank/DDBJ databases">
        <title>Draft genome of the big-headed turtle Platysternon megacephalum.</title>
        <authorList>
            <person name="Gong S."/>
        </authorList>
    </citation>
    <scope>NUCLEOTIDE SEQUENCE [LARGE SCALE GENOMIC DNA]</scope>
    <source>
        <strain evidence="1">DO16091913</strain>
        <tissue evidence="1">Muscle</tissue>
    </source>
</reference>
<organism evidence="1 2">
    <name type="scientific">Platysternon megacephalum</name>
    <name type="common">big-headed turtle</name>
    <dbReference type="NCBI Taxonomy" id="55544"/>
    <lineage>
        <taxon>Eukaryota</taxon>
        <taxon>Metazoa</taxon>
        <taxon>Chordata</taxon>
        <taxon>Craniata</taxon>
        <taxon>Vertebrata</taxon>
        <taxon>Euteleostomi</taxon>
        <taxon>Archelosauria</taxon>
        <taxon>Testudinata</taxon>
        <taxon>Testudines</taxon>
        <taxon>Cryptodira</taxon>
        <taxon>Durocryptodira</taxon>
        <taxon>Testudinoidea</taxon>
        <taxon>Platysternidae</taxon>
        <taxon>Platysternon</taxon>
    </lineage>
</organism>
<protein>
    <submittedName>
        <fullName evidence="1">Dimethylaniline monooxygenase</fullName>
    </submittedName>
</protein>
<dbReference type="Proteomes" id="UP000297703">
    <property type="component" value="Unassembled WGS sequence"/>
</dbReference>
<keyword evidence="1" id="KW-0503">Monooxygenase</keyword>
<evidence type="ECO:0000313" key="2">
    <source>
        <dbReference type="Proteomes" id="UP000297703"/>
    </source>
</evidence>
<reference evidence="1 2" key="2">
    <citation type="submission" date="2019-04" db="EMBL/GenBank/DDBJ databases">
        <title>The genome sequence of big-headed turtle.</title>
        <authorList>
            <person name="Gong S."/>
        </authorList>
    </citation>
    <scope>NUCLEOTIDE SEQUENCE [LARGE SCALE GENOMIC DNA]</scope>
    <source>
        <strain evidence="1">DO16091913</strain>
        <tissue evidence="1">Muscle</tissue>
    </source>
</reference>
<proteinExistence type="predicted"/>